<comment type="caution">
    <text evidence="3">The sequence shown here is derived from an EMBL/GenBank/DDBJ whole genome shotgun (WGS) entry which is preliminary data.</text>
</comment>
<evidence type="ECO:0000313" key="4">
    <source>
        <dbReference type="Proteomes" id="UP001228044"/>
    </source>
</evidence>
<evidence type="ECO:0000259" key="2">
    <source>
        <dbReference type="SMART" id="SM00235"/>
    </source>
</evidence>
<feature type="signal peptide" evidence="1">
    <location>
        <begin position="1"/>
        <end position="23"/>
    </location>
</feature>
<dbReference type="InterPro" id="IPR036852">
    <property type="entry name" value="Peptidase_S8/S53_dom_sf"/>
</dbReference>
<name>A0ABT8DW54_9BURK</name>
<proteinExistence type="predicted"/>
<dbReference type="Proteomes" id="UP001228044">
    <property type="component" value="Unassembled WGS sequence"/>
</dbReference>
<protein>
    <submittedName>
        <fullName evidence="3">S8 family serine peptidase</fullName>
    </submittedName>
</protein>
<dbReference type="SUPFAM" id="SSF52743">
    <property type="entry name" value="Subtilisin-like"/>
    <property type="match status" value="1"/>
</dbReference>
<accession>A0ABT8DW54</accession>
<dbReference type="SUPFAM" id="SSF55486">
    <property type="entry name" value="Metalloproteases ('zincins'), catalytic domain"/>
    <property type="match status" value="1"/>
</dbReference>
<organism evidence="3 4">
    <name type="scientific">Roseateles violae</name>
    <dbReference type="NCBI Taxonomy" id="3058042"/>
    <lineage>
        <taxon>Bacteria</taxon>
        <taxon>Pseudomonadati</taxon>
        <taxon>Pseudomonadota</taxon>
        <taxon>Betaproteobacteria</taxon>
        <taxon>Burkholderiales</taxon>
        <taxon>Sphaerotilaceae</taxon>
        <taxon>Roseateles</taxon>
    </lineage>
</organism>
<dbReference type="InterPro" id="IPR024653">
    <property type="entry name" value="Peptidase_M10/M27/M57"/>
</dbReference>
<dbReference type="SMART" id="SM00235">
    <property type="entry name" value="ZnMc"/>
    <property type="match status" value="1"/>
</dbReference>
<dbReference type="InterPro" id="IPR024079">
    <property type="entry name" value="MetalloPept_cat_dom_sf"/>
</dbReference>
<feature type="domain" description="Peptidase metallopeptidase" evidence="2">
    <location>
        <begin position="111"/>
        <end position="262"/>
    </location>
</feature>
<gene>
    <name evidence="3" type="ORF">QWJ38_19715</name>
</gene>
<keyword evidence="1" id="KW-0732">Signal</keyword>
<dbReference type="Pfam" id="PF12388">
    <property type="entry name" value="Peptidase_M57"/>
    <property type="match status" value="1"/>
</dbReference>
<dbReference type="Pfam" id="PF00082">
    <property type="entry name" value="Peptidase_S8"/>
    <property type="match status" value="1"/>
</dbReference>
<evidence type="ECO:0000256" key="1">
    <source>
        <dbReference type="SAM" id="SignalP"/>
    </source>
</evidence>
<reference evidence="3 4" key="1">
    <citation type="submission" date="2023-06" db="EMBL/GenBank/DDBJ databases">
        <title>Pelomonas sp. PFR6 16S ribosomal RNA gene Genome sequencing and assembly.</title>
        <authorList>
            <person name="Woo H."/>
        </authorList>
    </citation>
    <scope>NUCLEOTIDE SEQUENCE [LARGE SCALE GENOMIC DNA]</scope>
    <source>
        <strain evidence="3 4">PFR6</strain>
    </source>
</reference>
<sequence>MLGRLTLFLSVIAALLIASSSGAQPSPGISGKALREAIEAARATPFDEPTLDRLIALLPTFVAPDNTRLFVVEGDLPMTREEVRLHMAQTGKLQASKEKSSELIANMVDGRPDRWDENRKGKLTYAVQRSSFSTQAAYDEVVTNMALATKAWEDACDSCAVRFSYLSQFDANPSHDNVLFIVRAVDAEGPYIATGFFPSWPKFRRYVNIYPAYHTTTVDRIGVLRHELGHVLGYRHEHIRDVQGCASEDGEWRALTEYDRGSAMHYFCGNGGSFTFQLTDLDREGHRLQYQPTQQANALEAPPQTGASSSGAPTLVVRFEGGEVADNIVSVAQILVKAGLVRTRSVQVQPGHVICNLYREAINFPSRVRCPERKMTELAQMLNPDLRGIDKGLQVGTLIEVPKDLELRAYEYPQVYSSLKDAARLKADLSRWHLVSKSSFNAQSATVRLNFEGFELRVSSPEGSRLERVAREIVRLDSANIYADTTTRTLAQRIHSLPIDLIKQCRAGAPEPGEASYASMLGVDEVASCARTCTAPGCTPSRIYLIDRPVASNGDIVKALKGSPPAASDLSGRKFCREINESESFHGTHLAGIMVSQPNGYGFVGLSPSSVLENWDTVTVPLADTDLEQRIREEANENVPQVFVFASEFPQYDPAFVQAGELTDGERMRFQLSQAARRIKGTKVLWITAAGQGLKGQKGVELSAQSALSPMNLGDLPNVIVVTACTDCSNDQAALLAEARYSQTMVTIAAPGMDIPGWADGSSVTMMSGTSQATAFVGGVAAAMLNCSARRPEEVKKRLILTARPAFGRADYQKLQSGIVDVDLALRSPEVTWLKTIGSPLAEAKVSAWCARSGGALQLKNLFDDVAEERAVRLPDILRITRYHRGPPKWVVFERDLDDIDKVKRSAPGRISDGPLLKLEGGRVVRSSEVEELLLANRVTKVESCS</sequence>
<keyword evidence="4" id="KW-1185">Reference proteome</keyword>
<dbReference type="RefSeq" id="WP_290360825.1">
    <property type="nucleotide sequence ID" value="NZ_JAUHHC010000005.1"/>
</dbReference>
<dbReference type="Gene3D" id="3.40.50.200">
    <property type="entry name" value="Peptidase S8/S53 domain"/>
    <property type="match status" value="1"/>
</dbReference>
<feature type="chain" id="PRO_5045094383" evidence="1">
    <location>
        <begin position="24"/>
        <end position="946"/>
    </location>
</feature>
<evidence type="ECO:0000313" key="3">
    <source>
        <dbReference type="EMBL" id="MDN3922524.1"/>
    </source>
</evidence>
<dbReference type="InterPro" id="IPR000209">
    <property type="entry name" value="Peptidase_S8/S53_dom"/>
</dbReference>
<dbReference type="EMBL" id="JAUHHC010000005">
    <property type="protein sequence ID" value="MDN3922524.1"/>
    <property type="molecule type" value="Genomic_DNA"/>
</dbReference>
<dbReference type="Gene3D" id="3.40.390.10">
    <property type="entry name" value="Collagenase (Catalytic Domain)"/>
    <property type="match status" value="1"/>
</dbReference>
<dbReference type="CDD" id="cd00306">
    <property type="entry name" value="Peptidases_S8_S53"/>
    <property type="match status" value="1"/>
</dbReference>
<dbReference type="InterPro" id="IPR006026">
    <property type="entry name" value="Peptidase_Metallo"/>
</dbReference>